<protein>
    <submittedName>
        <fullName evidence="1">Uncharacterized protein</fullName>
    </submittedName>
</protein>
<comment type="caution">
    <text evidence="1">The sequence shown here is derived from an EMBL/GenBank/DDBJ whole genome shotgun (WGS) entry which is preliminary data.</text>
</comment>
<evidence type="ECO:0000313" key="2">
    <source>
        <dbReference type="Proteomes" id="UP001157974"/>
    </source>
</evidence>
<dbReference type="Proteomes" id="UP001157974">
    <property type="component" value="Unassembled WGS sequence"/>
</dbReference>
<proteinExistence type="predicted"/>
<name>A0AAV8V045_9RHOD</name>
<gene>
    <name evidence="1" type="ORF">NDN08_003201</name>
</gene>
<dbReference type="AlphaFoldDB" id="A0AAV8V045"/>
<organism evidence="1 2">
    <name type="scientific">Rhodosorus marinus</name>
    <dbReference type="NCBI Taxonomy" id="101924"/>
    <lineage>
        <taxon>Eukaryota</taxon>
        <taxon>Rhodophyta</taxon>
        <taxon>Stylonematophyceae</taxon>
        <taxon>Stylonematales</taxon>
        <taxon>Stylonemataceae</taxon>
        <taxon>Rhodosorus</taxon>
    </lineage>
</organism>
<keyword evidence="2" id="KW-1185">Reference proteome</keyword>
<dbReference type="EMBL" id="JAMWBK010000003">
    <property type="protein sequence ID" value="KAJ8906712.1"/>
    <property type="molecule type" value="Genomic_DNA"/>
</dbReference>
<sequence>MMSSRLGLSRIRSSGIWRRWCCSGDKGSKGSLPSRVPQLAETVHEAETPAPKRSLPKVPHLATAVNGAERTPIFVYNTEWLEDRIKETVQENFSPQVRHTLKSSDLEYSDIEGAEEYLWMGKSVMNAPGEKFYLNIERVNQNFDEYKGDEDDPN</sequence>
<accession>A0AAV8V045</accession>
<reference evidence="1 2" key="1">
    <citation type="journal article" date="2023" name="Nat. Commun.">
        <title>Origin of minicircular mitochondrial genomes in red algae.</title>
        <authorList>
            <person name="Lee Y."/>
            <person name="Cho C.H."/>
            <person name="Lee Y.M."/>
            <person name="Park S.I."/>
            <person name="Yang J.H."/>
            <person name="West J.A."/>
            <person name="Bhattacharya D."/>
            <person name="Yoon H.S."/>
        </authorList>
    </citation>
    <scope>NUCLEOTIDE SEQUENCE [LARGE SCALE GENOMIC DNA]</scope>
    <source>
        <strain evidence="1 2">CCMP1338</strain>
        <tissue evidence="1">Whole cell</tissue>
    </source>
</reference>
<evidence type="ECO:0000313" key="1">
    <source>
        <dbReference type="EMBL" id="KAJ8906712.1"/>
    </source>
</evidence>